<reference evidence="1 2" key="1">
    <citation type="submission" date="2016-09" db="EMBL/GenBank/DDBJ databases">
        <title>DNA sequence of the Streptomyces Phage Joe and characterization of phiJoe genome integration and excision.</title>
        <authorList>
            <person name="Fogg P.C.M."/>
            <person name="Haley J.A."/>
            <person name="Margaret S.C.M."/>
        </authorList>
    </citation>
    <scope>NUCLEOTIDE SEQUENCE [LARGE SCALE GENOMIC DNA]</scope>
</reference>
<dbReference type="InterPro" id="IPR039452">
    <property type="entry name" value="DUF5403"/>
</dbReference>
<name>A0A1J0GQ69_9CAUD</name>
<organism evidence="1 2">
    <name type="scientific">Streptomyces phage Joe</name>
    <dbReference type="NCBI Taxonomy" id="1913034"/>
    <lineage>
        <taxon>Viruses</taxon>
        <taxon>Duplodnaviria</taxon>
        <taxon>Heunggongvirae</taxon>
        <taxon>Uroviricota</taxon>
        <taxon>Caudoviricetes</taxon>
        <taxon>Arquatrovirinae</taxon>
        <taxon>Camvirus</taxon>
        <taxon>Camvirus joe</taxon>
    </lineage>
</organism>
<protein>
    <recommendedName>
        <fullName evidence="3">Head-to-tail connector protein</fullName>
    </recommendedName>
</protein>
<proteinExistence type="predicted"/>
<keyword evidence="2" id="KW-1185">Reference proteome</keyword>
<dbReference type="Pfam" id="PF17395">
    <property type="entry name" value="DUF5403"/>
    <property type="match status" value="1"/>
</dbReference>
<dbReference type="EMBL" id="KX815338">
    <property type="protein sequence ID" value="APC43255.1"/>
    <property type="molecule type" value="Genomic_DNA"/>
</dbReference>
<evidence type="ECO:0000313" key="2">
    <source>
        <dbReference type="Proteomes" id="UP000225416"/>
    </source>
</evidence>
<evidence type="ECO:0000313" key="1">
    <source>
        <dbReference type="EMBL" id="APC43255.1"/>
    </source>
</evidence>
<dbReference type="Proteomes" id="UP000225416">
    <property type="component" value="Segment"/>
</dbReference>
<evidence type="ECO:0008006" key="3">
    <source>
        <dbReference type="Google" id="ProtNLM"/>
    </source>
</evidence>
<gene>
    <name evidence="1" type="ORF">Joe_15</name>
</gene>
<accession>A0A1J0GQ69</accession>
<sequence length="133" mass="14825">MFEIDNTVDGKDFEKFIAMMPGVAAALDDTTFEVAVKAEALLQEHQDYDVTERNQGHSNIDIERGRVDRYVVLNDDRGQKAAMSIEYGRAAGKKTVKDKNGDKVEISWGASEGLYILAQASNLPKKRKGKVKF</sequence>